<evidence type="ECO:0000259" key="11">
    <source>
        <dbReference type="PROSITE" id="PS50893"/>
    </source>
</evidence>
<feature type="transmembrane region" description="Helical" evidence="10">
    <location>
        <begin position="259"/>
        <end position="280"/>
    </location>
</feature>
<keyword evidence="4" id="KW-0645">Protease</keyword>
<keyword evidence="6" id="KW-0653">Protein transport</keyword>
<dbReference type="InterPro" id="IPR011527">
    <property type="entry name" value="ABC1_TM_dom"/>
</dbReference>
<dbReference type="PANTHER" id="PTHR24221">
    <property type="entry name" value="ATP-BINDING CASSETTE SUB-FAMILY B"/>
    <property type="match status" value="1"/>
</dbReference>
<keyword evidence="15" id="KW-1185">Reference proteome</keyword>
<organism evidence="14 15">
    <name type="scientific">Streptomyces pseudovenezuelae</name>
    <dbReference type="NCBI Taxonomy" id="67350"/>
    <lineage>
        <taxon>Bacteria</taxon>
        <taxon>Bacillati</taxon>
        <taxon>Actinomycetota</taxon>
        <taxon>Actinomycetes</taxon>
        <taxon>Kitasatosporales</taxon>
        <taxon>Streptomycetaceae</taxon>
        <taxon>Streptomyces</taxon>
        <taxon>Streptomyces aurantiacus group</taxon>
    </lineage>
</organism>
<name>A0ABT6M0L4_9ACTN</name>
<proteinExistence type="predicted"/>
<evidence type="ECO:0000256" key="8">
    <source>
        <dbReference type="ARBA" id="ARBA00023136"/>
    </source>
</evidence>
<evidence type="ECO:0000256" key="6">
    <source>
        <dbReference type="ARBA" id="ARBA00022927"/>
    </source>
</evidence>
<keyword evidence="7 10" id="KW-1133">Transmembrane helix</keyword>
<dbReference type="Pfam" id="PF03412">
    <property type="entry name" value="Peptidase_C39"/>
    <property type="match status" value="1"/>
</dbReference>
<evidence type="ECO:0000259" key="12">
    <source>
        <dbReference type="PROSITE" id="PS50929"/>
    </source>
</evidence>
<dbReference type="Pfam" id="PF00005">
    <property type="entry name" value="ABC_tran"/>
    <property type="match status" value="1"/>
</dbReference>
<dbReference type="InterPro" id="IPR003439">
    <property type="entry name" value="ABC_transporter-like_ATP-bd"/>
</dbReference>
<comment type="caution">
    <text evidence="14">The sequence shown here is derived from an EMBL/GenBank/DDBJ whole genome shotgun (WGS) entry which is preliminary data.</text>
</comment>
<dbReference type="InterPro" id="IPR017871">
    <property type="entry name" value="ABC_transporter-like_CS"/>
</dbReference>
<gene>
    <name evidence="14" type="ORF">M2283_009440</name>
</gene>
<reference evidence="14 15" key="1">
    <citation type="submission" date="2023-04" db="EMBL/GenBank/DDBJ databases">
        <title>Forest soil microbial communities from Buena Vista Peninsula, Colon Province, Panama.</title>
        <authorList>
            <person name="Bouskill N."/>
        </authorList>
    </citation>
    <scope>NUCLEOTIDE SEQUENCE [LARGE SCALE GENOMIC DNA]</scope>
    <source>
        <strain evidence="14 15">GGS1</strain>
    </source>
</reference>
<dbReference type="PROSITE" id="PS00211">
    <property type="entry name" value="ABC_TRANSPORTER_1"/>
    <property type="match status" value="1"/>
</dbReference>
<dbReference type="Gene3D" id="3.90.70.10">
    <property type="entry name" value="Cysteine proteinases"/>
    <property type="match status" value="1"/>
</dbReference>
<keyword evidence="2 10" id="KW-0812">Transmembrane</keyword>
<dbReference type="Proteomes" id="UP001160499">
    <property type="component" value="Unassembled WGS sequence"/>
</dbReference>
<dbReference type="InterPro" id="IPR005074">
    <property type="entry name" value="Peptidase_C39"/>
</dbReference>
<feature type="domain" description="ABC transmembrane type-1" evidence="12">
    <location>
        <begin position="152"/>
        <end position="431"/>
    </location>
</feature>
<keyword evidence="6" id="KW-0813">Transport</keyword>
<dbReference type="PROSITE" id="PS50990">
    <property type="entry name" value="PEPTIDASE_C39"/>
    <property type="match status" value="1"/>
</dbReference>
<protein>
    <submittedName>
        <fullName evidence="14">ATP-binding cassette subfamily B protein</fullName>
    </submittedName>
</protein>
<dbReference type="PROSITE" id="PS50893">
    <property type="entry name" value="ABC_TRANSPORTER_2"/>
    <property type="match status" value="1"/>
</dbReference>
<feature type="transmembrane region" description="Helical" evidence="10">
    <location>
        <begin position="286"/>
        <end position="307"/>
    </location>
</feature>
<evidence type="ECO:0000256" key="7">
    <source>
        <dbReference type="ARBA" id="ARBA00022989"/>
    </source>
</evidence>
<accession>A0ABT6M0L4</accession>
<comment type="subcellular location">
    <subcellularLocation>
        <location evidence="1">Cell membrane</location>
        <topology evidence="1">Multi-pass membrane protein</topology>
    </subcellularLocation>
</comment>
<dbReference type="Gene3D" id="3.40.50.300">
    <property type="entry name" value="P-loop containing nucleotide triphosphate hydrolases"/>
    <property type="match status" value="1"/>
</dbReference>
<dbReference type="SMART" id="SM00382">
    <property type="entry name" value="AAA"/>
    <property type="match status" value="1"/>
</dbReference>
<evidence type="ECO:0000256" key="9">
    <source>
        <dbReference type="ARBA" id="ARBA00043264"/>
    </source>
</evidence>
<keyword evidence="9" id="KW-0080">Bacteriocin transport</keyword>
<feature type="transmembrane region" description="Helical" evidence="10">
    <location>
        <begin position="152"/>
        <end position="174"/>
    </location>
</feature>
<dbReference type="SUPFAM" id="SSF52540">
    <property type="entry name" value="P-loop containing nucleoside triphosphate hydrolases"/>
    <property type="match status" value="1"/>
</dbReference>
<dbReference type="SUPFAM" id="SSF90123">
    <property type="entry name" value="ABC transporter transmembrane region"/>
    <property type="match status" value="1"/>
</dbReference>
<dbReference type="InterPro" id="IPR027417">
    <property type="entry name" value="P-loop_NTPase"/>
</dbReference>
<evidence type="ECO:0000259" key="13">
    <source>
        <dbReference type="PROSITE" id="PS50990"/>
    </source>
</evidence>
<feature type="transmembrane region" description="Helical" evidence="10">
    <location>
        <begin position="402"/>
        <end position="419"/>
    </location>
</feature>
<dbReference type="GO" id="GO:0005524">
    <property type="term" value="F:ATP binding"/>
    <property type="evidence" value="ECO:0007669"/>
    <property type="project" value="UniProtKB-KW"/>
</dbReference>
<feature type="transmembrane region" description="Helical" evidence="10">
    <location>
        <begin position="186"/>
        <end position="206"/>
    </location>
</feature>
<evidence type="ECO:0000256" key="1">
    <source>
        <dbReference type="ARBA" id="ARBA00004651"/>
    </source>
</evidence>
<evidence type="ECO:0000313" key="14">
    <source>
        <dbReference type="EMBL" id="MDH6222093.1"/>
    </source>
</evidence>
<keyword evidence="5 14" id="KW-0067">ATP-binding</keyword>
<evidence type="ECO:0000256" key="4">
    <source>
        <dbReference type="ARBA" id="ARBA00022807"/>
    </source>
</evidence>
<dbReference type="PANTHER" id="PTHR24221:SF654">
    <property type="entry name" value="ATP-BINDING CASSETTE SUB-FAMILY B MEMBER 6"/>
    <property type="match status" value="1"/>
</dbReference>
<dbReference type="PROSITE" id="PS50929">
    <property type="entry name" value="ABC_TM1F"/>
    <property type="match status" value="1"/>
</dbReference>
<evidence type="ECO:0000256" key="5">
    <source>
        <dbReference type="ARBA" id="ARBA00022840"/>
    </source>
</evidence>
<dbReference type="Pfam" id="PF00664">
    <property type="entry name" value="ABC_membrane"/>
    <property type="match status" value="1"/>
</dbReference>
<dbReference type="EMBL" id="JARXVH010000029">
    <property type="protein sequence ID" value="MDH6222093.1"/>
    <property type="molecule type" value="Genomic_DNA"/>
</dbReference>
<keyword evidence="4" id="KW-0788">Thiol protease</keyword>
<keyword evidence="8 10" id="KW-0472">Membrane</keyword>
<sequence>MTLRHHGIDAELDQIRELVSSGTNGSSARSLLEAARSHGLKGRGVRADLDGLQLLPPGSILFWNFNHFVVLERSTRNYTDVVDPAVGHRRLSRESIAKAFTGVAIEFEAPIAPAALPGTSKAVKEPSRRRLQATPWHRLQHLIPPKKELTRIAAVSMVLLGFEFALPLAISFLVGHVLPGRLNSRLSLVTVGLGVLCALFLVLQIVRSSLLVKRQAAIEKSLTWGIVEHLTALPYDFFTVHSSGDLAMRVRTGSNLNRVLSITAVSAALDSILIAVYLVAILVVDPVLACLVIGLIAGQVGVLSITWRQQTRMNYEVLEQQTRTQNELMDMLESITTLKAAGVEGEAAERWSHVLVREVNTRLSTQLRLSVCTSLSRALQFVAPIAVLLVGTWRALAGDASLGGTIAFMTLTIALFAPLESLFDAAAQLASVGPALARLDDILRAKPEPRGLPTGRTTTEAAAIRTEGLSFQYAGSHRPALSDVNVTIEPGQFVAVLGRSGSGKSTLGMLLAALRVPTGGTVMVDGTDLATVDRPSYRRKIGYVNQNAHLFAGSIRENITFGLEDVTEDDVVKVVKLARIHEELTAFPMGYDTLVGPGGHGLSGGQRQRVILARALARKPRLLVLDEASGALDPVMEKEIFHGLMKSGITVVAIAHRLTVLEYADQVLVVREGKIVEKGTPAWLKENGSEFLCLS</sequence>
<evidence type="ECO:0000256" key="10">
    <source>
        <dbReference type="SAM" id="Phobius"/>
    </source>
</evidence>
<evidence type="ECO:0000256" key="3">
    <source>
        <dbReference type="ARBA" id="ARBA00022741"/>
    </source>
</evidence>
<evidence type="ECO:0000256" key="2">
    <source>
        <dbReference type="ARBA" id="ARBA00022692"/>
    </source>
</evidence>
<feature type="domain" description="ABC transporter" evidence="11">
    <location>
        <begin position="464"/>
        <end position="692"/>
    </location>
</feature>
<dbReference type="InterPro" id="IPR036640">
    <property type="entry name" value="ABC1_TM_sf"/>
</dbReference>
<dbReference type="Gene3D" id="1.20.1560.10">
    <property type="entry name" value="ABC transporter type 1, transmembrane domain"/>
    <property type="match status" value="1"/>
</dbReference>
<keyword evidence="4" id="KW-0378">Hydrolase</keyword>
<dbReference type="InterPro" id="IPR003593">
    <property type="entry name" value="AAA+_ATPase"/>
</dbReference>
<feature type="domain" description="Peptidase C39" evidence="13">
    <location>
        <begin position="1"/>
        <end position="107"/>
    </location>
</feature>
<evidence type="ECO:0000313" key="15">
    <source>
        <dbReference type="Proteomes" id="UP001160499"/>
    </source>
</evidence>
<dbReference type="InterPro" id="IPR039421">
    <property type="entry name" value="Type_1_exporter"/>
</dbReference>
<keyword evidence="3" id="KW-0547">Nucleotide-binding</keyword>